<protein>
    <recommendedName>
        <fullName evidence="1">N-acetyltransferase domain-containing protein</fullName>
    </recommendedName>
</protein>
<keyword evidence="3" id="KW-1185">Reference proteome</keyword>
<dbReference type="EMBL" id="AP024485">
    <property type="protein sequence ID" value="BCS88754.1"/>
    <property type="molecule type" value="Genomic_DNA"/>
</dbReference>
<dbReference type="Gene3D" id="3.40.630.30">
    <property type="match status" value="1"/>
</dbReference>
<accession>A0ABN6EU78</accession>
<proteinExistence type="predicted"/>
<dbReference type="RefSeq" id="WP_229590746.1">
    <property type="nucleotide sequence ID" value="NZ_AP024485.1"/>
</dbReference>
<evidence type="ECO:0000313" key="2">
    <source>
        <dbReference type="EMBL" id="BCS88754.1"/>
    </source>
</evidence>
<feature type="domain" description="N-acetyltransferase" evidence="1">
    <location>
        <begin position="3"/>
        <end position="156"/>
    </location>
</feature>
<name>A0ABN6EU78_9BACT</name>
<evidence type="ECO:0000259" key="1">
    <source>
        <dbReference type="PROSITE" id="PS51186"/>
    </source>
</evidence>
<reference evidence="2" key="1">
    <citation type="journal article" date="2022" name="Arch. Microbiol.">
        <title>Pseudodesulfovibrio sediminis sp. nov., a mesophilic and neutrophilic sulfate-reducing bacterium isolated from sediment of a brackish lake.</title>
        <authorList>
            <person name="Takahashi A."/>
            <person name="Kojima H."/>
            <person name="Watanabe M."/>
            <person name="Fukui M."/>
        </authorList>
    </citation>
    <scope>NUCLEOTIDE SEQUENCE</scope>
    <source>
        <strain evidence="2">SF6</strain>
    </source>
</reference>
<dbReference type="InterPro" id="IPR000182">
    <property type="entry name" value="GNAT_dom"/>
</dbReference>
<dbReference type="CDD" id="cd04301">
    <property type="entry name" value="NAT_SF"/>
    <property type="match status" value="1"/>
</dbReference>
<dbReference type="PROSITE" id="PS51186">
    <property type="entry name" value="GNAT"/>
    <property type="match status" value="1"/>
</dbReference>
<dbReference type="Proteomes" id="UP001053296">
    <property type="component" value="Chromosome"/>
</dbReference>
<dbReference type="SUPFAM" id="SSF55729">
    <property type="entry name" value="Acyl-CoA N-acyltransferases (Nat)"/>
    <property type="match status" value="1"/>
</dbReference>
<sequence>MTATLRPVIAGDIPALCQFLHDNMNPDISVDRWRALFSHGWWKTAPCSQPDLGIVAEDAGRIVGFHGHVCAERTINGRTERFLNFTSWYILKEYRKIGLGSRMLEMATADPETTCTVFSLSPKRIDFFKTLGLSVLEEERLLWRKQGAPVDNLELVTDPEKIRYSVDLQDVQILEDHKNMPVIPVIATTLCAQCLLLLSKAVKADGVTYYDVLFRSNPGLFSTRARHIAELLLPDENFVLAADRRFVDGDNAGGEVEVIRSPRFYKSARVQPGDIDLAYSEIPLLGLKLD</sequence>
<evidence type="ECO:0000313" key="3">
    <source>
        <dbReference type="Proteomes" id="UP001053296"/>
    </source>
</evidence>
<dbReference type="InterPro" id="IPR016181">
    <property type="entry name" value="Acyl_CoA_acyltransferase"/>
</dbReference>
<organism evidence="2 3">
    <name type="scientific">Pseudodesulfovibrio sediminis</name>
    <dbReference type="NCBI Taxonomy" id="2810563"/>
    <lineage>
        <taxon>Bacteria</taxon>
        <taxon>Pseudomonadati</taxon>
        <taxon>Thermodesulfobacteriota</taxon>
        <taxon>Desulfovibrionia</taxon>
        <taxon>Desulfovibrionales</taxon>
        <taxon>Desulfovibrionaceae</taxon>
    </lineage>
</organism>
<gene>
    <name evidence="2" type="ORF">PSDVSF_19960</name>
</gene>